<dbReference type="InterPro" id="IPR002823">
    <property type="entry name" value="DUF112_TM"/>
</dbReference>
<keyword evidence="4" id="KW-1185">Reference proteome</keyword>
<dbReference type="AlphaFoldDB" id="A0A151ASI9"/>
<feature type="transmembrane region" description="Helical" evidence="1">
    <location>
        <begin position="20"/>
        <end position="39"/>
    </location>
</feature>
<feature type="domain" description="DUF112" evidence="2">
    <location>
        <begin position="20"/>
        <end position="438"/>
    </location>
</feature>
<dbReference type="PANTHER" id="PTHR35342:SF5">
    <property type="entry name" value="TRICARBOXYLIC TRANSPORT PROTEIN"/>
    <property type="match status" value="1"/>
</dbReference>
<feature type="transmembrane region" description="Helical" evidence="1">
    <location>
        <begin position="396"/>
        <end position="427"/>
    </location>
</feature>
<reference evidence="3 4" key="1">
    <citation type="submission" date="2016-02" db="EMBL/GenBank/DDBJ databases">
        <title>Genome sequence of Moorella mulderi DSM 14980.</title>
        <authorList>
            <person name="Poehlein A."/>
            <person name="Daniel R."/>
        </authorList>
    </citation>
    <scope>NUCLEOTIDE SEQUENCE [LARGE SCALE GENOMIC DNA]</scope>
    <source>
        <strain evidence="3 4">DSM 14980</strain>
    </source>
</reference>
<feature type="transmembrane region" description="Helical" evidence="1">
    <location>
        <begin position="473"/>
        <end position="491"/>
    </location>
</feature>
<proteinExistence type="predicted"/>
<keyword evidence="1" id="KW-0472">Membrane</keyword>
<feature type="transmembrane region" description="Helical" evidence="1">
    <location>
        <begin position="165"/>
        <end position="184"/>
    </location>
</feature>
<feature type="transmembrane region" description="Helical" evidence="1">
    <location>
        <begin position="319"/>
        <end position="343"/>
    </location>
</feature>
<gene>
    <name evidence="3" type="ORF">MOMUL_30410</name>
</gene>
<protein>
    <submittedName>
        <fullName evidence="3">Tripartite tricarboxylate transporter TctA family protein</fullName>
    </submittedName>
</protein>
<evidence type="ECO:0000313" key="3">
    <source>
        <dbReference type="EMBL" id="KYH30552.1"/>
    </source>
</evidence>
<dbReference type="PANTHER" id="PTHR35342">
    <property type="entry name" value="TRICARBOXYLIC TRANSPORT PROTEIN"/>
    <property type="match status" value="1"/>
</dbReference>
<dbReference type="PATRIC" id="fig|1122241.3.peg.3248"/>
<keyword evidence="1" id="KW-0812">Transmembrane</keyword>
<feature type="transmembrane region" description="Helical" evidence="1">
    <location>
        <begin position="355"/>
        <end position="384"/>
    </location>
</feature>
<evidence type="ECO:0000313" key="4">
    <source>
        <dbReference type="Proteomes" id="UP000075670"/>
    </source>
</evidence>
<accession>A0A151ASI9</accession>
<evidence type="ECO:0000256" key="1">
    <source>
        <dbReference type="SAM" id="Phobius"/>
    </source>
</evidence>
<name>A0A151ASI9_9FIRM</name>
<organism evidence="3 4">
    <name type="scientific">Moorella mulderi DSM 14980</name>
    <dbReference type="NCBI Taxonomy" id="1122241"/>
    <lineage>
        <taxon>Bacteria</taxon>
        <taxon>Bacillati</taxon>
        <taxon>Bacillota</taxon>
        <taxon>Clostridia</taxon>
        <taxon>Neomoorellales</taxon>
        <taxon>Neomoorellaceae</taxon>
        <taxon>Neomoorella</taxon>
    </lineage>
</organism>
<feature type="transmembrane region" description="Helical" evidence="1">
    <location>
        <begin position="259"/>
        <end position="280"/>
    </location>
</feature>
<dbReference type="Proteomes" id="UP000075670">
    <property type="component" value="Unassembled WGS sequence"/>
</dbReference>
<feature type="transmembrane region" description="Helical" evidence="1">
    <location>
        <begin position="138"/>
        <end position="158"/>
    </location>
</feature>
<dbReference type="Pfam" id="PF01970">
    <property type="entry name" value="TctA"/>
    <property type="match status" value="1"/>
</dbReference>
<comment type="caution">
    <text evidence="3">The sequence shown here is derived from an EMBL/GenBank/DDBJ whole genome shotgun (WGS) entry which is preliminary data.</text>
</comment>
<feature type="transmembrane region" description="Helical" evidence="1">
    <location>
        <begin position="108"/>
        <end position="132"/>
    </location>
</feature>
<evidence type="ECO:0000259" key="2">
    <source>
        <dbReference type="Pfam" id="PF01970"/>
    </source>
</evidence>
<dbReference type="OrthoDB" id="9781349at2"/>
<dbReference type="EMBL" id="LTBC01000031">
    <property type="protein sequence ID" value="KYH30552.1"/>
    <property type="molecule type" value="Genomic_DNA"/>
</dbReference>
<keyword evidence="1" id="KW-1133">Transmembrane helix</keyword>
<dbReference type="RefSeq" id="WP_062286182.1">
    <property type="nucleotide sequence ID" value="NZ_LTBC01000031.1"/>
</dbReference>
<sequence length="504" mass="53316">MEVISNLIHGFQLAITPQALVACLLGVIIGTITGVLPGLGPTGAMALLLPLSFGMDPALGIIMLAGIYYGSMYGGSTTAILVNMPGETASVVTCIDGYQMAKKGRGGAAMAVAAIGSFVAGTLGIVGLMLFAPKLALFAVKFGPVEFFALAVLGLILLSNVTGKSMLKTMLMVFLGIMLSTIGIDPQEGVERLTFGILNLQQGIEFTIVAMGFFGISEVLRVVGGPCEKSSVPNVRFRDLYPNKEEIKRSINPMLRGGVIGFIIGLLPGPVNFISSLVSYRMEKRLSKHPEEFGKGAVEGVAGPESANNSAAAGAMVPLLALGLPFTAATAILVSGFLVHGVAVGPLLIRQHADLFWTVIASMYIGNVMLLIFNLPLVGVFASVLKIPPKILMPIIMLITIAGAYSINNSIFDLWLLLIFAVIGYFAEKADFDGAPLVVGLVLGKTLETGLRGGLVLVQGDIWQFFKRPISGTMLYIAILLIVYSVVRFIYAKNKKVNTNTVET</sequence>